<dbReference type="InterPro" id="IPR036188">
    <property type="entry name" value="FAD/NAD-bd_sf"/>
</dbReference>
<dbReference type="Gene3D" id="3.50.50.60">
    <property type="entry name" value="FAD/NAD(P)-binding domain"/>
    <property type="match status" value="1"/>
</dbReference>
<dbReference type="GO" id="GO:0004148">
    <property type="term" value="F:dihydrolipoyl dehydrogenase (NADH) activity"/>
    <property type="evidence" value="ECO:0007669"/>
    <property type="project" value="UniProtKB-EC"/>
</dbReference>
<sequence>MRKVKIVQGYGKFTSDKELAVEAADGKVTKIAFYNCIIAAGSSVI</sequence>
<name>A0A9N8H3T7_PRORE</name>
<dbReference type="EMBL" id="CAHPSF010000124">
    <property type="protein sequence ID" value="CAB5721173.1"/>
    <property type="molecule type" value="Genomic_DNA"/>
</dbReference>
<dbReference type="AlphaFoldDB" id="A0A9N8H3T7"/>
<proteinExistence type="predicted"/>
<reference evidence="1" key="1">
    <citation type="submission" date="2020-05" db="EMBL/GenBank/DDBJ databases">
        <authorList>
            <person name="Delgado-Blas J."/>
        </authorList>
    </citation>
    <scope>NUCLEOTIDE SEQUENCE</scope>
    <source>
        <strain evidence="1">BB1453</strain>
    </source>
</reference>
<accession>A0A9N8H3T7</accession>
<dbReference type="Proteomes" id="UP000834611">
    <property type="component" value="Unassembled WGS sequence"/>
</dbReference>
<organism evidence="1 2">
    <name type="scientific">Providencia rettgeri</name>
    <dbReference type="NCBI Taxonomy" id="587"/>
    <lineage>
        <taxon>Bacteria</taxon>
        <taxon>Pseudomonadati</taxon>
        <taxon>Pseudomonadota</taxon>
        <taxon>Gammaproteobacteria</taxon>
        <taxon>Enterobacterales</taxon>
        <taxon>Morganellaceae</taxon>
        <taxon>Providencia</taxon>
    </lineage>
</organism>
<evidence type="ECO:0000313" key="2">
    <source>
        <dbReference type="Proteomes" id="UP000834611"/>
    </source>
</evidence>
<comment type="caution">
    <text evidence="1">The sequence shown here is derived from an EMBL/GenBank/DDBJ whole genome shotgun (WGS) entry which is preliminary data.</text>
</comment>
<dbReference type="EC" id="1.8.1.4" evidence="1"/>
<protein>
    <submittedName>
        <fullName evidence="1">Dihydrolipoyl dehydrogenase</fullName>
        <ecNumber evidence="1">1.8.1.4</ecNumber>
    </submittedName>
</protein>
<evidence type="ECO:0000313" key="1">
    <source>
        <dbReference type="EMBL" id="CAB5721173.1"/>
    </source>
</evidence>
<gene>
    <name evidence="1" type="primary">lpdA_2</name>
    <name evidence="1" type="ORF">GHA_04774</name>
</gene>
<keyword evidence="1" id="KW-0560">Oxidoreductase</keyword>